<keyword evidence="3" id="KW-0808">Transferase</keyword>
<dbReference type="InterPro" id="IPR015422">
    <property type="entry name" value="PyrdxlP-dep_Trfase_small"/>
</dbReference>
<evidence type="ECO:0000313" key="4">
    <source>
        <dbReference type="Proteomes" id="UP001597474"/>
    </source>
</evidence>
<sequence>MTDTQIFPQLEIPQTIAAGPGPGNTDPRVLQRFAAAGVADHMQPDVLRGMVEAKQMLREVMGTKNVHTYGVAGTGWSGLDVMFNAVMPGDKVVVFNNGTFSGIDGLTVRMKAATAEELAASPLDPKPASVTIIDVPHGTSVSGEMVERALAEHKPKWAAMAHWETGSGRINDIRGFSDACEKHGAMGLVDAVSSLGVEDFKIDDFPGVHGWASCPQKGICCLPLTYAPVSFTDTYIAELKKTGCRSFVHHPILEARHWGIIEGKDVEKGTYHRTHSAYAVAAFHEALRITLQQSVAQRAKDYAFHEAALREAVTAMGCKVTSNMTSLVVLNLPDSLAGREMELVQNCRAEGFGIWPTLSEPVQVRIGILNLLTPAAISDIVTRFGEAMRKLGAEVDMAAVSDGLDKHYKASMAAE</sequence>
<reference evidence="4" key="1">
    <citation type="journal article" date="2019" name="Int. J. Syst. Evol. Microbiol.">
        <title>The Global Catalogue of Microorganisms (GCM) 10K type strain sequencing project: providing services to taxonomists for standard genome sequencing and annotation.</title>
        <authorList>
            <consortium name="The Broad Institute Genomics Platform"/>
            <consortium name="The Broad Institute Genome Sequencing Center for Infectious Disease"/>
            <person name="Wu L."/>
            <person name="Ma J."/>
        </authorList>
    </citation>
    <scope>NUCLEOTIDE SEQUENCE [LARGE SCALE GENOMIC DNA]</scope>
    <source>
        <strain evidence="4">TISTR 2562</strain>
    </source>
</reference>
<dbReference type="SUPFAM" id="SSF53383">
    <property type="entry name" value="PLP-dependent transferases"/>
    <property type="match status" value="1"/>
</dbReference>
<dbReference type="EMBL" id="JBHUMP010000001">
    <property type="protein sequence ID" value="MFD2737945.1"/>
    <property type="molecule type" value="Genomic_DNA"/>
</dbReference>
<comment type="cofactor">
    <cofactor evidence="1">
        <name>pyridoxal 5'-phosphate</name>
        <dbReference type="ChEBI" id="CHEBI:597326"/>
    </cofactor>
</comment>
<dbReference type="PANTHER" id="PTHR21152">
    <property type="entry name" value="AMINOTRANSFERASE CLASS V"/>
    <property type="match status" value="1"/>
</dbReference>
<evidence type="ECO:0000256" key="1">
    <source>
        <dbReference type="ARBA" id="ARBA00001933"/>
    </source>
</evidence>
<dbReference type="InterPro" id="IPR015424">
    <property type="entry name" value="PyrdxlP-dep_Trfase"/>
</dbReference>
<keyword evidence="3" id="KW-0032">Aminotransferase</keyword>
<evidence type="ECO:0000256" key="2">
    <source>
        <dbReference type="ARBA" id="ARBA00022898"/>
    </source>
</evidence>
<dbReference type="Gene3D" id="3.90.1150.10">
    <property type="entry name" value="Aspartate Aminotransferase, domain 1"/>
    <property type="match status" value="1"/>
</dbReference>
<dbReference type="RefSeq" id="WP_386370089.1">
    <property type="nucleotide sequence ID" value="NZ_JBHUMP010000001.1"/>
</dbReference>
<dbReference type="PIRSF" id="PIRSF000524">
    <property type="entry name" value="SPT"/>
    <property type="match status" value="1"/>
</dbReference>
<proteinExistence type="predicted"/>
<keyword evidence="2" id="KW-0663">Pyridoxal phosphate</keyword>
<dbReference type="InterPro" id="IPR015421">
    <property type="entry name" value="PyrdxlP-dep_Trfase_major"/>
</dbReference>
<evidence type="ECO:0000313" key="3">
    <source>
        <dbReference type="EMBL" id="MFD2737945.1"/>
    </source>
</evidence>
<dbReference type="InterPro" id="IPR024169">
    <property type="entry name" value="SP_NH2Trfase/AEP_transaminase"/>
</dbReference>
<dbReference type="GO" id="GO:0008483">
    <property type="term" value="F:transaminase activity"/>
    <property type="evidence" value="ECO:0007669"/>
    <property type="project" value="UniProtKB-KW"/>
</dbReference>
<name>A0ABW5TXD6_9RHOB</name>
<keyword evidence="4" id="KW-1185">Reference proteome</keyword>
<dbReference type="Gene3D" id="3.40.640.10">
    <property type="entry name" value="Type I PLP-dependent aspartate aminotransferase-like (Major domain)"/>
    <property type="match status" value="1"/>
</dbReference>
<organism evidence="3 4">
    <name type="scientific">Sulfitobacter aestuarii</name>
    <dbReference type="NCBI Taxonomy" id="2161676"/>
    <lineage>
        <taxon>Bacteria</taxon>
        <taxon>Pseudomonadati</taxon>
        <taxon>Pseudomonadota</taxon>
        <taxon>Alphaproteobacteria</taxon>
        <taxon>Rhodobacterales</taxon>
        <taxon>Roseobacteraceae</taxon>
        <taxon>Sulfitobacter</taxon>
    </lineage>
</organism>
<dbReference type="Proteomes" id="UP001597474">
    <property type="component" value="Unassembled WGS sequence"/>
</dbReference>
<gene>
    <name evidence="3" type="ORF">ACFSUD_00025</name>
</gene>
<accession>A0ABW5TXD6</accession>
<dbReference type="PANTHER" id="PTHR21152:SF40">
    <property type="entry name" value="ALANINE--GLYOXYLATE AMINOTRANSFERASE"/>
    <property type="match status" value="1"/>
</dbReference>
<protein>
    <submittedName>
        <fullName evidence="3">Aminotransferase</fullName>
    </submittedName>
</protein>
<comment type="caution">
    <text evidence="3">The sequence shown here is derived from an EMBL/GenBank/DDBJ whole genome shotgun (WGS) entry which is preliminary data.</text>
</comment>